<feature type="domain" description="C2H2-type" evidence="13">
    <location>
        <begin position="634"/>
        <end position="662"/>
    </location>
</feature>
<feature type="region of interest" description="Disordered" evidence="11">
    <location>
        <begin position="1"/>
        <end position="30"/>
    </location>
</feature>
<feature type="region of interest" description="Disordered" evidence="11">
    <location>
        <begin position="411"/>
        <end position="527"/>
    </location>
</feature>
<feature type="region of interest" description="Disordered" evidence="11">
    <location>
        <begin position="200"/>
        <end position="228"/>
    </location>
</feature>
<dbReference type="SUPFAM" id="SSF54695">
    <property type="entry name" value="POZ domain"/>
    <property type="match status" value="1"/>
</dbReference>
<dbReference type="CDD" id="cd18186">
    <property type="entry name" value="BTB_POZ_ZBTB_KLHL-like"/>
    <property type="match status" value="1"/>
</dbReference>
<feature type="compositionally biased region" description="Polar residues" evidence="11">
    <location>
        <begin position="323"/>
        <end position="335"/>
    </location>
</feature>
<keyword evidence="9" id="KW-0539">Nucleus</keyword>
<dbReference type="EnsemblMetazoa" id="XM_017131173.1">
    <property type="protein sequence ID" value="XP_016986662.1"/>
    <property type="gene ID" value="LOC108049839"/>
</dbReference>
<dbReference type="Gene3D" id="3.30.710.10">
    <property type="entry name" value="Potassium Channel Kv1.1, Chain A"/>
    <property type="match status" value="1"/>
</dbReference>
<dbReference type="Pfam" id="PF00651">
    <property type="entry name" value="BTB"/>
    <property type="match status" value="1"/>
</dbReference>
<feature type="region of interest" description="Disordered" evidence="11">
    <location>
        <begin position="580"/>
        <end position="616"/>
    </location>
</feature>
<keyword evidence="5" id="KW-0862">Zinc</keyword>
<evidence type="ECO:0000256" key="3">
    <source>
        <dbReference type="ARBA" id="ARBA00022737"/>
    </source>
</evidence>
<feature type="domain" description="BTB" evidence="12">
    <location>
        <begin position="48"/>
        <end position="133"/>
    </location>
</feature>
<dbReference type="PANTHER" id="PTHR46105">
    <property type="entry name" value="AGAP004733-PA"/>
    <property type="match status" value="1"/>
</dbReference>
<feature type="compositionally biased region" description="Polar residues" evidence="11">
    <location>
        <begin position="449"/>
        <end position="459"/>
    </location>
</feature>
<evidence type="ECO:0000256" key="4">
    <source>
        <dbReference type="ARBA" id="ARBA00022771"/>
    </source>
</evidence>
<evidence type="ECO:0000256" key="11">
    <source>
        <dbReference type="SAM" id="MobiDB-lite"/>
    </source>
</evidence>
<accession>A0A6P4F8V0</accession>
<evidence type="ECO:0000256" key="9">
    <source>
        <dbReference type="ARBA" id="ARBA00023242"/>
    </source>
</evidence>
<dbReference type="GO" id="GO:0000981">
    <property type="term" value="F:DNA-binding transcription factor activity, RNA polymerase II-specific"/>
    <property type="evidence" value="ECO:0007669"/>
    <property type="project" value="TreeGrafter"/>
</dbReference>
<protein>
    <submittedName>
        <fullName evidence="16">Endochitinase A</fullName>
    </submittedName>
</protein>
<dbReference type="InterPro" id="IPR013087">
    <property type="entry name" value="Znf_C2H2_type"/>
</dbReference>
<reference evidence="15" key="1">
    <citation type="journal article" date="2021" name="Elife">
        <title>Highly contiguous assemblies of 101 drosophilid genomes.</title>
        <authorList>
            <person name="Kim B.Y."/>
            <person name="Wang J.R."/>
            <person name="Miller D.E."/>
            <person name="Barmina O."/>
            <person name="Delaney E."/>
            <person name="Thompson A."/>
            <person name="Comeault A.A."/>
            <person name="Peede D."/>
            <person name="D'Agostino E.R."/>
            <person name="Pelaez J."/>
            <person name="Aguilar J.M."/>
            <person name="Haji D."/>
            <person name="Matsunaga T."/>
            <person name="Armstrong E.E."/>
            <person name="Zych M."/>
            <person name="Ogawa Y."/>
            <person name="Stamenkovic-Radak M."/>
            <person name="Jelic M."/>
            <person name="Veselinovic M.S."/>
            <person name="Tanaskovic M."/>
            <person name="Eric P."/>
            <person name="Gao J.J."/>
            <person name="Katoh T.K."/>
            <person name="Toda M.J."/>
            <person name="Watabe H."/>
            <person name="Watada M."/>
            <person name="Davis J.S."/>
            <person name="Moyle L.C."/>
            <person name="Manoli G."/>
            <person name="Bertolini E."/>
            <person name="Kostal V."/>
            <person name="Hawley R.S."/>
            <person name="Takahashi A."/>
            <person name="Jones C.D."/>
            <person name="Price D.K."/>
            <person name="Whiteman N."/>
            <person name="Kopp A."/>
            <person name="Matute D.R."/>
            <person name="Petrov D.A."/>
        </authorList>
    </citation>
    <scope>NUCLEOTIDE SEQUENCE [LARGE SCALE GENOMIC DNA]</scope>
</reference>
<feature type="compositionally biased region" description="Acidic residues" evidence="11">
    <location>
        <begin position="264"/>
        <end position="274"/>
    </location>
</feature>
<keyword evidence="7" id="KW-0238">DNA-binding</keyword>
<evidence type="ECO:0000256" key="10">
    <source>
        <dbReference type="PROSITE-ProRule" id="PRU00042"/>
    </source>
</evidence>
<feature type="region of interest" description="Disordered" evidence="11">
    <location>
        <begin position="257"/>
        <end position="276"/>
    </location>
</feature>
<evidence type="ECO:0000256" key="2">
    <source>
        <dbReference type="ARBA" id="ARBA00022723"/>
    </source>
</evidence>
<feature type="compositionally biased region" description="Low complexity" evidence="11">
    <location>
        <begin position="10"/>
        <end position="24"/>
    </location>
</feature>
<dbReference type="InterPro" id="IPR000210">
    <property type="entry name" value="BTB/POZ_dom"/>
</dbReference>
<evidence type="ECO:0000256" key="1">
    <source>
        <dbReference type="ARBA" id="ARBA00004123"/>
    </source>
</evidence>
<dbReference type="InterPro" id="IPR050457">
    <property type="entry name" value="ZnFinger_BTB_dom_contain"/>
</dbReference>
<sequence>MFTNWLTGNTSSSSTTPATRSSTSGIGGAGSGGAGGISASALVMSSPPDVILEVGPAPSSVRFVAHSLVLGMHSGYLRSAIRLDESTAPVSTNSNSSATTATGELLLYLSNVTADQFAPLLTYMYTGYLDLTVDNIFAVLLATHVLHMPRALEICRSFLARAQTEGYLNGNPAQLCPVASIPAKVIRPIPSKATMPNFGFLPMPSAAPPPHPAHPAHPPPPTTQTASLSSFGANSLMDETSDIRDNEEDEDVEVFIDSNTVTDNEADPDPDVDMDCNVSVVSSLAGSSAGSLNIERLDVKPPTPIPAAASASAATFSTLTTPKSHSTQSLQTKVQNPKRETLSKSGSSSRSKTTSVRSRKSSGLQVAKAPVPAAQLEMATATPITPSKFIIDVASCDGPVRFRRILNTAYGHKPENMDGGNNGAGSLSGGGGEGSATGTGGSSGEQHRSQQSVSYSFHQQMARAISSQQRQQLSHQQQEESENSGDAAKATAGKPHSSATSVGNATSGGGGNGNRKPNAAGSSSTSAGSNQELYVCVYCKHTFKSQYCYQKHAKRHLNPLSLTTTDKKLLAEPATSLASTLEADNPSGQSAMATTVGGGSGSGTGTATASATTGATSALLRREVRPLDMNVQYYPCKTCGSKFPSYYFVHKHRKMCHADEIEATATSNTSNNSSSNTSSSSSSYSSNSNKKSEATAATSEDQTPQQQQQQQQQQQHQQQS</sequence>
<dbReference type="InterPro" id="IPR011333">
    <property type="entry name" value="SKP1/BTB/POZ_sf"/>
</dbReference>
<feature type="compositionally biased region" description="Low complexity" evidence="11">
    <location>
        <begin position="514"/>
        <end position="527"/>
    </location>
</feature>
<dbReference type="InterPro" id="IPR036236">
    <property type="entry name" value="Znf_C2H2_sf"/>
</dbReference>
<keyword evidence="8" id="KW-0804">Transcription</keyword>
<evidence type="ECO:0000313" key="14">
    <source>
        <dbReference type="EnsemblMetazoa" id="XP_016986662.1"/>
    </source>
</evidence>
<evidence type="ECO:0000259" key="13">
    <source>
        <dbReference type="PROSITE" id="PS50157"/>
    </source>
</evidence>
<name>A0A6P4F8V0_DRORH</name>
<feature type="compositionally biased region" description="Low complexity" evidence="11">
    <location>
        <begin position="466"/>
        <end position="476"/>
    </location>
</feature>
<evidence type="ECO:0000259" key="12">
    <source>
        <dbReference type="PROSITE" id="PS50097"/>
    </source>
</evidence>
<evidence type="ECO:0000313" key="16">
    <source>
        <dbReference type="RefSeq" id="XP_016986662.1"/>
    </source>
</evidence>
<dbReference type="PROSITE" id="PS50157">
    <property type="entry name" value="ZINC_FINGER_C2H2_2"/>
    <property type="match status" value="1"/>
</dbReference>
<evidence type="ECO:0000313" key="15">
    <source>
        <dbReference type="Proteomes" id="UP001652680"/>
    </source>
</evidence>
<evidence type="ECO:0000256" key="8">
    <source>
        <dbReference type="ARBA" id="ARBA00023163"/>
    </source>
</evidence>
<organism evidence="16">
    <name type="scientific">Drosophila rhopaloa</name>
    <name type="common">Fruit fly</name>
    <dbReference type="NCBI Taxonomy" id="1041015"/>
    <lineage>
        <taxon>Eukaryota</taxon>
        <taxon>Metazoa</taxon>
        <taxon>Ecdysozoa</taxon>
        <taxon>Arthropoda</taxon>
        <taxon>Hexapoda</taxon>
        <taxon>Insecta</taxon>
        <taxon>Pterygota</taxon>
        <taxon>Neoptera</taxon>
        <taxon>Endopterygota</taxon>
        <taxon>Diptera</taxon>
        <taxon>Brachycera</taxon>
        <taxon>Muscomorpha</taxon>
        <taxon>Ephydroidea</taxon>
        <taxon>Drosophilidae</taxon>
        <taxon>Drosophila</taxon>
        <taxon>Sophophora</taxon>
    </lineage>
</organism>
<dbReference type="SMART" id="SM00355">
    <property type="entry name" value="ZnF_C2H2"/>
    <property type="match status" value="2"/>
</dbReference>
<feature type="compositionally biased region" description="Gly residues" evidence="11">
    <location>
        <begin position="420"/>
        <end position="443"/>
    </location>
</feature>
<dbReference type="OrthoDB" id="4845755at2759"/>
<keyword evidence="4 10" id="KW-0863">Zinc-finger</keyword>
<dbReference type="GeneID" id="108049839"/>
<keyword evidence="3" id="KW-0677">Repeat</keyword>
<feature type="compositionally biased region" description="Pro residues" evidence="11">
    <location>
        <begin position="205"/>
        <end position="222"/>
    </location>
</feature>
<dbReference type="GO" id="GO:0005634">
    <property type="term" value="C:nucleus"/>
    <property type="evidence" value="ECO:0007669"/>
    <property type="project" value="UniProtKB-SubCell"/>
</dbReference>
<feature type="compositionally biased region" description="Low complexity" evidence="11">
    <location>
        <begin position="343"/>
        <end position="356"/>
    </location>
</feature>
<dbReference type="SUPFAM" id="SSF57667">
    <property type="entry name" value="beta-beta-alpha zinc fingers"/>
    <property type="match status" value="1"/>
</dbReference>
<evidence type="ECO:0000256" key="6">
    <source>
        <dbReference type="ARBA" id="ARBA00023015"/>
    </source>
</evidence>
<feature type="region of interest" description="Disordered" evidence="11">
    <location>
        <begin position="665"/>
        <end position="720"/>
    </location>
</feature>
<dbReference type="PANTHER" id="PTHR46105:SF5">
    <property type="entry name" value="ZINC FINGER AND BTB DOMAIN-CONTAINING PROTEIN 44 ISOFORM X1"/>
    <property type="match status" value="1"/>
</dbReference>
<evidence type="ECO:0000256" key="7">
    <source>
        <dbReference type="ARBA" id="ARBA00023125"/>
    </source>
</evidence>
<dbReference type="AlphaFoldDB" id="A0A6P4F8V0"/>
<dbReference type="RefSeq" id="XP_016986662.1">
    <property type="nucleotide sequence ID" value="XM_017131173.1"/>
</dbReference>
<comment type="subcellular location">
    <subcellularLocation>
        <location evidence="1">Nucleus</location>
    </subcellularLocation>
</comment>
<keyword evidence="6" id="KW-0805">Transcription regulation</keyword>
<evidence type="ECO:0000256" key="5">
    <source>
        <dbReference type="ARBA" id="ARBA00022833"/>
    </source>
</evidence>
<dbReference type="PROSITE" id="PS00028">
    <property type="entry name" value="ZINC_FINGER_C2H2_1"/>
    <property type="match status" value="2"/>
</dbReference>
<dbReference type="GO" id="GO:0000978">
    <property type="term" value="F:RNA polymerase II cis-regulatory region sequence-specific DNA binding"/>
    <property type="evidence" value="ECO:0007669"/>
    <property type="project" value="TreeGrafter"/>
</dbReference>
<feature type="compositionally biased region" description="Low complexity" evidence="11">
    <location>
        <begin position="666"/>
        <end position="689"/>
    </location>
</feature>
<feature type="compositionally biased region" description="Polar residues" evidence="11">
    <location>
        <begin position="695"/>
        <end position="704"/>
    </location>
</feature>
<keyword evidence="15" id="KW-1185">Reference proteome</keyword>
<dbReference type="GO" id="GO:0008270">
    <property type="term" value="F:zinc ion binding"/>
    <property type="evidence" value="ECO:0007669"/>
    <property type="project" value="UniProtKB-KW"/>
</dbReference>
<feature type="compositionally biased region" description="Low complexity" evidence="11">
    <location>
        <begin position="705"/>
        <end position="720"/>
    </location>
</feature>
<feature type="compositionally biased region" description="Low complexity" evidence="11">
    <location>
        <begin position="605"/>
        <end position="616"/>
    </location>
</feature>
<reference evidence="14" key="3">
    <citation type="submission" date="2025-05" db="UniProtKB">
        <authorList>
            <consortium name="EnsemblMetazoa"/>
        </authorList>
    </citation>
    <scope>IDENTIFICATION</scope>
</reference>
<keyword evidence="2" id="KW-0479">Metal-binding</keyword>
<dbReference type="SMART" id="SM00225">
    <property type="entry name" value="BTB"/>
    <property type="match status" value="1"/>
</dbReference>
<proteinExistence type="predicted"/>
<feature type="region of interest" description="Disordered" evidence="11">
    <location>
        <begin position="319"/>
        <end position="367"/>
    </location>
</feature>
<dbReference type="OMA" id="ATHVLHM"/>
<gene>
    <name evidence="16" type="primary">LOC108049839</name>
    <name evidence="14" type="synonym">108049839</name>
</gene>
<dbReference type="PROSITE" id="PS50097">
    <property type="entry name" value="BTB"/>
    <property type="match status" value="1"/>
</dbReference>
<reference evidence="16" key="2">
    <citation type="submission" date="2025-04" db="UniProtKB">
        <authorList>
            <consortium name="RefSeq"/>
        </authorList>
    </citation>
    <scope>IDENTIFICATION</scope>
</reference>
<dbReference type="Proteomes" id="UP001652680">
    <property type="component" value="Unassembled WGS sequence"/>
</dbReference>